<reference evidence="9" key="1">
    <citation type="submission" date="2020-12" db="EMBL/GenBank/DDBJ databases">
        <title>Devosia sp. MSA67 isolated from Mo River.</title>
        <authorList>
            <person name="Ma F."/>
            <person name="Zi Z."/>
        </authorList>
    </citation>
    <scope>NUCLEOTIDE SEQUENCE</scope>
    <source>
        <strain evidence="9">MSA67</strain>
    </source>
</reference>
<dbReference type="InterPro" id="IPR051393">
    <property type="entry name" value="ABC_transporter_permease"/>
</dbReference>
<keyword evidence="10" id="KW-1185">Reference proteome</keyword>
<dbReference type="PANTHER" id="PTHR30193">
    <property type="entry name" value="ABC TRANSPORTER PERMEASE PROTEIN"/>
    <property type="match status" value="1"/>
</dbReference>
<dbReference type="Proteomes" id="UP000602124">
    <property type="component" value="Unassembled WGS sequence"/>
</dbReference>
<dbReference type="Pfam" id="PF00528">
    <property type="entry name" value="BPD_transp_1"/>
    <property type="match status" value="1"/>
</dbReference>
<dbReference type="RefSeq" id="WP_198878126.1">
    <property type="nucleotide sequence ID" value="NZ_JAEKMH010000006.1"/>
</dbReference>
<proteinExistence type="inferred from homology"/>
<feature type="transmembrane region" description="Helical" evidence="7">
    <location>
        <begin position="100"/>
        <end position="120"/>
    </location>
</feature>
<evidence type="ECO:0000313" key="9">
    <source>
        <dbReference type="EMBL" id="MBJ3786928.1"/>
    </source>
</evidence>
<dbReference type="PANTHER" id="PTHR30193:SF37">
    <property type="entry name" value="INNER MEMBRANE ABC TRANSPORTER PERMEASE PROTEIN YCJO"/>
    <property type="match status" value="1"/>
</dbReference>
<keyword evidence="3" id="KW-1003">Cell membrane</keyword>
<evidence type="ECO:0000256" key="7">
    <source>
        <dbReference type="RuleBase" id="RU363032"/>
    </source>
</evidence>
<feature type="domain" description="ABC transmembrane type-1" evidence="8">
    <location>
        <begin position="63"/>
        <end position="205"/>
    </location>
</feature>
<evidence type="ECO:0000256" key="4">
    <source>
        <dbReference type="ARBA" id="ARBA00022692"/>
    </source>
</evidence>
<evidence type="ECO:0000256" key="2">
    <source>
        <dbReference type="ARBA" id="ARBA00022448"/>
    </source>
</evidence>
<dbReference type="PROSITE" id="PS50928">
    <property type="entry name" value="ABC_TM1"/>
    <property type="match status" value="1"/>
</dbReference>
<name>A0A934J2A1_9HYPH</name>
<dbReference type="CDD" id="cd06261">
    <property type="entry name" value="TM_PBP2"/>
    <property type="match status" value="1"/>
</dbReference>
<accession>A0A934J2A1</accession>
<dbReference type="GO" id="GO:0005886">
    <property type="term" value="C:plasma membrane"/>
    <property type="evidence" value="ECO:0007669"/>
    <property type="project" value="UniProtKB-SubCell"/>
</dbReference>
<keyword evidence="6 7" id="KW-0472">Membrane</keyword>
<feature type="transmembrane region" description="Helical" evidence="7">
    <location>
        <begin position="148"/>
        <end position="170"/>
    </location>
</feature>
<feature type="transmembrane region" description="Helical" evidence="7">
    <location>
        <begin position="63"/>
        <end position="88"/>
    </location>
</feature>
<dbReference type="AlphaFoldDB" id="A0A934J2A1"/>
<evidence type="ECO:0000259" key="8">
    <source>
        <dbReference type="PROSITE" id="PS50928"/>
    </source>
</evidence>
<comment type="similarity">
    <text evidence="7">Belongs to the binding-protein-dependent transport system permease family.</text>
</comment>
<dbReference type="InterPro" id="IPR035906">
    <property type="entry name" value="MetI-like_sf"/>
</dbReference>
<dbReference type="EMBL" id="JAEKMH010000006">
    <property type="protein sequence ID" value="MBJ3786928.1"/>
    <property type="molecule type" value="Genomic_DNA"/>
</dbReference>
<gene>
    <name evidence="9" type="ORF">JEQ47_19550</name>
</gene>
<dbReference type="Gene3D" id="1.10.3720.10">
    <property type="entry name" value="MetI-like"/>
    <property type="match status" value="1"/>
</dbReference>
<comment type="caution">
    <text evidence="9">The sequence shown here is derived from an EMBL/GenBank/DDBJ whole genome shotgun (WGS) entry which is preliminary data.</text>
</comment>
<organism evidence="9 10">
    <name type="scientific">Devosia sediminis</name>
    <dbReference type="NCBI Taxonomy" id="2798801"/>
    <lineage>
        <taxon>Bacteria</taxon>
        <taxon>Pseudomonadati</taxon>
        <taxon>Pseudomonadota</taxon>
        <taxon>Alphaproteobacteria</taxon>
        <taxon>Hyphomicrobiales</taxon>
        <taxon>Devosiaceae</taxon>
        <taxon>Devosia</taxon>
    </lineage>
</organism>
<keyword evidence="2 7" id="KW-0813">Transport</keyword>
<evidence type="ECO:0000256" key="5">
    <source>
        <dbReference type="ARBA" id="ARBA00022989"/>
    </source>
</evidence>
<dbReference type="InterPro" id="IPR000515">
    <property type="entry name" value="MetI-like"/>
</dbReference>
<evidence type="ECO:0000256" key="6">
    <source>
        <dbReference type="ARBA" id="ARBA00023136"/>
    </source>
</evidence>
<dbReference type="GO" id="GO:0055085">
    <property type="term" value="P:transmembrane transport"/>
    <property type="evidence" value="ECO:0007669"/>
    <property type="project" value="InterPro"/>
</dbReference>
<keyword evidence="5 7" id="KW-1133">Transmembrane helix</keyword>
<evidence type="ECO:0000313" key="10">
    <source>
        <dbReference type="Proteomes" id="UP000602124"/>
    </source>
</evidence>
<dbReference type="SUPFAM" id="SSF161098">
    <property type="entry name" value="MetI-like"/>
    <property type="match status" value="1"/>
</dbReference>
<sequence length="205" mass="23058">MSPWSNFRVAMAFLMPAILCVMLLRLWPTVIAVHQSLLAPRATSYSLENYIYIFTDPLFQNSVWVTLLFSFFVNPLQIAIALALAILLNNKLPMTGFWRTAILLPVAIPQSVSAVIWAVIYRPDGLLNSLLAVFGIEPQRFVTSPEQALWSIMVVVSWIGVGYWMTMLIAGLQDIPKSLYEAATIDGANGWQKFWYGPCRRCAGR</sequence>
<protein>
    <submittedName>
        <fullName evidence="9">Sugar ABC transporter permease</fullName>
    </submittedName>
</protein>
<evidence type="ECO:0000256" key="3">
    <source>
        <dbReference type="ARBA" id="ARBA00022475"/>
    </source>
</evidence>
<comment type="subcellular location">
    <subcellularLocation>
        <location evidence="1 7">Cell membrane</location>
        <topology evidence="1 7">Multi-pass membrane protein</topology>
    </subcellularLocation>
</comment>
<evidence type="ECO:0000256" key="1">
    <source>
        <dbReference type="ARBA" id="ARBA00004651"/>
    </source>
</evidence>
<keyword evidence="4 7" id="KW-0812">Transmembrane</keyword>